<keyword evidence="4" id="KW-1185">Reference proteome</keyword>
<evidence type="ECO:0000313" key="2">
    <source>
        <dbReference type="EMBL" id="PWI74022.1"/>
    </source>
</evidence>
<sequence length="219" mass="23498">MPVVTAYLQILILFYQPGGLRLLRLQLVQEVSSRVRGVGEIELARLQLVRELFVLQTQTAFDPIAVQEEILKEPRRELLLYILLGAPWKEEWLGARHGPPGQQRRDGGMWGGACTDPNKRVAGIVLELQLMESLHKINDALSEGGHVLPSFVVGIRSIALACFARDKKMDRSAGCMARPGAWLVPAGCWCFAAGAAAAGATLSVGAAAAAAAAAARPPP</sequence>
<proteinExistence type="predicted"/>
<reference evidence="1" key="3">
    <citation type="submission" date="2023-11" db="EMBL/GenBank/DDBJ databases">
        <authorList>
            <person name="Beijen E."/>
            <person name="Ohm R.A."/>
        </authorList>
    </citation>
    <scope>NUCLEOTIDE SEQUENCE</scope>
    <source>
        <strain evidence="1">CBS 150709</strain>
    </source>
</reference>
<evidence type="ECO:0000313" key="3">
    <source>
        <dbReference type="Proteomes" id="UP000245956"/>
    </source>
</evidence>
<organism evidence="2 3">
    <name type="scientific">Purpureocillium lilacinum</name>
    <name type="common">Paecilomyces lilacinus</name>
    <dbReference type="NCBI Taxonomy" id="33203"/>
    <lineage>
        <taxon>Eukaryota</taxon>
        <taxon>Fungi</taxon>
        <taxon>Dikarya</taxon>
        <taxon>Ascomycota</taxon>
        <taxon>Pezizomycotina</taxon>
        <taxon>Sordariomycetes</taxon>
        <taxon>Hypocreomycetidae</taxon>
        <taxon>Hypocreales</taxon>
        <taxon>Ophiocordycipitaceae</taxon>
        <taxon>Purpureocillium</taxon>
    </lineage>
</organism>
<dbReference type="AlphaFoldDB" id="A0A2U3EHS0"/>
<gene>
    <name evidence="2" type="ORF">PCL_09298</name>
    <name evidence="1" type="ORF">Purlil1_762</name>
</gene>
<evidence type="ECO:0000313" key="4">
    <source>
        <dbReference type="Proteomes" id="UP001287286"/>
    </source>
</evidence>
<accession>A0A2U3EHS0</accession>
<reference evidence="2" key="1">
    <citation type="submission" date="2015-05" db="EMBL/GenBank/DDBJ databases">
        <authorList>
            <person name="Wang D.B."/>
            <person name="Wang M."/>
        </authorList>
    </citation>
    <scope>NUCLEOTIDE SEQUENCE</scope>
    <source>
        <strain evidence="2">36-1</strain>
    </source>
</reference>
<dbReference type="Proteomes" id="UP001287286">
    <property type="component" value="Unassembled WGS sequence"/>
</dbReference>
<protein>
    <submittedName>
        <fullName evidence="2">Uncharacterized protein</fullName>
    </submittedName>
</protein>
<dbReference type="EMBL" id="LCWV01000004">
    <property type="protein sequence ID" value="PWI74022.1"/>
    <property type="molecule type" value="Genomic_DNA"/>
</dbReference>
<dbReference type="Proteomes" id="UP000245956">
    <property type="component" value="Unassembled WGS sequence"/>
</dbReference>
<dbReference type="EMBL" id="JAWRVI010000002">
    <property type="protein sequence ID" value="KAK4095066.1"/>
    <property type="molecule type" value="Genomic_DNA"/>
</dbReference>
<comment type="caution">
    <text evidence="2">The sequence shown here is derived from an EMBL/GenBank/DDBJ whole genome shotgun (WGS) entry which is preliminary data.</text>
</comment>
<name>A0A2U3EHS0_PURLI</name>
<evidence type="ECO:0000313" key="1">
    <source>
        <dbReference type="EMBL" id="KAK4095066.1"/>
    </source>
</evidence>
<reference evidence="2 3" key="2">
    <citation type="journal article" date="2016" name="Front. Microbiol.">
        <title>Genome and transcriptome sequences reveal the specific parasitism of the nematophagous Purpureocillium lilacinum 36-1.</title>
        <authorList>
            <person name="Xie J."/>
            <person name="Li S."/>
            <person name="Mo C."/>
            <person name="Xiao X."/>
            <person name="Peng D."/>
            <person name="Wang G."/>
            <person name="Xiao Y."/>
        </authorList>
    </citation>
    <scope>NUCLEOTIDE SEQUENCE [LARGE SCALE GENOMIC DNA]</scope>
    <source>
        <strain evidence="2 3">36-1</strain>
    </source>
</reference>
<reference evidence="1 4" key="4">
    <citation type="journal article" date="2024" name="Microbiol. Resour. Announc.">
        <title>Genome annotations for the ascomycete fungi Trichoderma harzianum, Trichoderma aggressivum, and Purpureocillium lilacinum.</title>
        <authorList>
            <person name="Beijen E.P.W."/>
            <person name="Ohm R.A."/>
        </authorList>
    </citation>
    <scope>NUCLEOTIDE SEQUENCE [LARGE SCALE GENOMIC DNA]</scope>
    <source>
        <strain evidence="1 4">CBS 150709</strain>
    </source>
</reference>